<comment type="subunit">
    <text evidence="10">Monomer.</text>
</comment>
<keyword evidence="8 10" id="KW-0460">Magnesium</keyword>
<evidence type="ECO:0000256" key="12">
    <source>
        <dbReference type="RuleBase" id="RU003784"/>
    </source>
</evidence>
<dbReference type="Gene3D" id="3.40.50.300">
    <property type="entry name" value="P-loop containing nucleotide triphosphate hydrolases"/>
    <property type="match status" value="1"/>
</dbReference>
<dbReference type="GO" id="GO:0052381">
    <property type="term" value="F:tRNA dimethylallyltransferase activity"/>
    <property type="evidence" value="ECO:0007669"/>
    <property type="project" value="UniProtKB-UniRule"/>
</dbReference>
<gene>
    <name evidence="10" type="primary">miaA</name>
    <name evidence="14" type="ORF">UU34_C0003G0032</name>
</gene>
<comment type="function">
    <text evidence="2 10 12">Catalyzes the transfer of a dimethylallyl group onto the adenine at position 37 in tRNAs that read codons beginning with uridine, leading to the formation of N6-(dimethylallyl)adenosine (i(6)A).</text>
</comment>
<protein>
    <recommendedName>
        <fullName evidence="10">tRNA dimethylallyltransferase</fullName>
        <ecNumber evidence="10">2.5.1.75</ecNumber>
    </recommendedName>
    <alternativeName>
        <fullName evidence="10">Dimethylallyl diphosphate:tRNA dimethylallyltransferase</fullName>
        <shortName evidence="10">DMAPP:tRNA dimethylallyltransferase</shortName>
        <shortName evidence="10">DMATase</shortName>
    </alternativeName>
    <alternativeName>
        <fullName evidence="10">Isopentenyl-diphosphate:tRNA isopentenyltransferase</fullName>
        <shortName evidence="10">IPP transferase</shortName>
        <shortName evidence="10">IPPT</shortName>
        <shortName evidence="10">IPTase</shortName>
    </alternativeName>
</protein>
<dbReference type="Proteomes" id="UP000034854">
    <property type="component" value="Unassembled WGS sequence"/>
</dbReference>
<dbReference type="InterPro" id="IPR018022">
    <property type="entry name" value="IPT"/>
</dbReference>
<comment type="similarity">
    <text evidence="3 10 13">Belongs to the IPP transferase family.</text>
</comment>
<evidence type="ECO:0000256" key="11">
    <source>
        <dbReference type="RuleBase" id="RU003783"/>
    </source>
</evidence>
<dbReference type="Gene3D" id="1.10.20.140">
    <property type="match status" value="1"/>
</dbReference>
<evidence type="ECO:0000313" key="15">
    <source>
        <dbReference type="Proteomes" id="UP000034854"/>
    </source>
</evidence>
<comment type="caution">
    <text evidence="14">The sequence shown here is derived from an EMBL/GenBank/DDBJ whole genome shotgun (WGS) entry which is preliminary data.</text>
</comment>
<feature type="binding site" evidence="10">
    <location>
        <begin position="8"/>
        <end position="13"/>
    </location>
    <ligand>
        <name>substrate</name>
    </ligand>
</feature>
<evidence type="ECO:0000256" key="1">
    <source>
        <dbReference type="ARBA" id="ARBA00001946"/>
    </source>
</evidence>
<dbReference type="InterPro" id="IPR027417">
    <property type="entry name" value="P-loop_NTPase"/>
</dbReference>
<dbReference type="Pfam" id="PF01715">
    <property type="entry name" value="IPPT"/>
    <property type="match status" value="1"/>
</dbReference>
<keyword evidence="4 10" id="KW-0808">Transferase</keyword>
<organism evidence="14 15">
    <name type="scientific">Candidatus Curtissbacteria bacterium GW2011_GWA1_41_11</name>
    <dbReference type="NCBI Taxonomy" id="1618409"/>
    <lineage>
        <taxon>Bacteria</taxon>
        <taxon>Candidatus Curtissiibacteriota</taxon>
    </lineage>
</organism>
<dbReference type="HAMAP" id="MF_00185">
    <property type="entry name" value="IPP_trans"/>
    <property type="match status" value="1"/>
</dbReference>
<dbReference type="GO" id="GO:0006400">
    <property type="term" value="P:tRNA modification"/>
    <property type="evidence" value="ECO:0007669"/>
    <property type="project" value="TreeGrafter"/>
</dbReference>
<evidence type="ECO:0000256" key="5">
    <source>
        <dbReference type="ARBA" id="ARBA00022694"/>
    </source>
</evidence>
<feature type="binding site" evidence="10">
    <location>
        <begin position="6"/>
        <end position="13"/>
    </location>
    <ligand>
        <name>ATP</name>
        <dbReference type="ChEBI" id="CHEBI:30616"/>
    </ligand>
</feature>
<dbReference type="PANTHER" id="PTHR11088:SF60">
    <property type="entry name" value="TRNA DIMETHYLALLYLTRANSFERASE"/>
    <property type="match status" value="1"/>
</dbReference>
<dbReference type="InterPro" id="IPR039657">
    <property type="entry name" value="Dimethylallyltransferase"/>
</dbReference>
<comment type="cofactor">
    <cofactor evidence="1 10">
        <name>Mg(2+)</name>
        <dbReference type="ChEBI" id="CHEBI:18420"/>
    </cofactor>
</comment>
<evidence type="ECO:0000313" key="14">
    <source>
        <dbReference type="EMBL" id="KKR87690.1"/>
    </source>
</evidence>
<feature type="site" description="Interaction with substrate tRNA" evidence="10">
    <location>
        <position position="130"/>
    </location>
</feature>
<dbReference type="EMBL" id="LCAG01000003">
    <property type="protein sequence ID" value="KKR87690.1"/>
    <property type="molecule type" value="Genomic_DNA"/>
</dbReference>
<dbReference type="EC" id="2.5.1.75" evidence="10"/>
<proteinExistence type="inferred from homology"/>
<evidence type="ECO:0000256" key="6">
    <source>
        <dbReference type="ARBA" id="ARBA00022741"/>
    </source>
</evidence>
<accession>A0A0G0WTD0</accession>
<sequence length="313" mass="36041">MLVLYGPTVTGKTDLAIKLAQKYNGELISADSRQVYKGLDIGTGKVGFNSNVEKHDDYWIVDGVKINGFDLIGSGENFSVADFVKFASTTMIRIIEVNKLPIVVGGTGFYIKSYLYGIDTLGIPADLKLRQKLEELSVSHLYQKLLKIDPHRTRLMNDSDRQNPRRLIRAIEVLSSKSTIQPSNYPTIQNYLLIGLTAPNEYLYKRADKWLKIRLNHGLIKEVDKLIKQGISPDWLENLGLEYRWMTRYIQGKISLEEAKKRLQGDIHELIRRQKTFLNQFADIKLFDISKENWLKELEKTVSTWYNQQDGRI</sequence>
<keyword evidence="6 10" id="KW-0547">Nucleotide-binding</keyword>
<dbReference type="PATRIC" id="fig|1618409.3.peg.326"/>
<keyword evidence="5 10" id="KW-0819">tRNA processing</keyword>
<evidence type="ECO:0000256" key="3">
    <source>
        <dbReference type="ARBA" id="ARBA00005842"/>
    </source>
</evidence>
<evidence type="ECO:0000256" key="8">
    <source>
        <dbReference type="ARBA" id="ARBA00022842"/>
    </source>
</evidence>
<evidence type="ECO:0000256" key="7">
    <source>
        <dbReference type="ARBA" id="ARBA00022840"/>
    </source>
</evidence>
<evidence type="ECO:0000256" key="4">
    <source>
        <dbReference type="ARBA" id="ARBA00022679"/>
    </source>
</evidence>
<evidence type="ECO:0000256" key="2">
    <source>
        <dbReference type="ARBA" id="ARBA00003213"/>
    </source>
</evidence>
<dbReference type="PANTHER" id="PTHR11088">
    <property type="entry name" value="TRNA DIMETHYLALLYLTRANSFERASE"/>
    <property type="match status" value="1"/>
</dbReference>
<evidence type="ECO:0000256" key="9">
    <source>
        <dbReference type="ARBA" id="ARBA00049563"/>
    </source>
</evidence>
<evidence type="ECO:0000256" key="13">
    <source>
        <dbReference type="RuleBase" id="RU003785"/>
    </source>
</evidence>
<evidence type="ECO:0000256" key="10">
    <source>
        <dbReference type="HAMAP-Rule" id="MF_00185"/>
    </source>
</evidence>
<comment type="catalytic activity">
    <reaction evidence="9 10 11">
        <text>adenosine(37) in tRNA + dimethylallyl diphosphate = N(6)-dimethylallyladenosine(37) in tRNA + diphosphate</text>
        <dbReference type="Rhea" id="RHEA:26482"/>
        <dbReference type="Rhea" id="RHEA-COMP:10162"/>
        <dbReference type="Rhea" id="RHEA-COMP:10375"/>
        <dbReference type="ChEBI" id="CHEBI:33019"/>
        <dbReference type="ChEBI" id="CHEBI:57623"/>
        <dbReference type="ChEBI" id="CHEBI:74411"/>
        <dbReference type="ChEBI" id="CHEBI:74415"/>
        <dbReference type="EC" id="2.5.1.75"/>
    </reaction>
</comment>
<dbReference type="NCBIfam" id="TIGR00174">
    <property type="entry name" value="miaA"/>
    <property type="match status" value="1"/>
</dbReference>
<comment type="caution">
    <text evidence="10">Lacks conserved residue(s) required for the propagation of feature annotation.</text>
</comment>
<dbReference type="AlphaFoldDB" id="A0A0G0WTD0"/>
<dbReference type="GO" id="GO:0005524">
    <property type="term" value="F:ATP binding"/>
    <property type="evidence" value="ECO:0007669"/>
    <property type="project" value="UniProtKB-UniRule"/>
</dbReference>
<feature type="region of interest" description="Interaction with substrate tRNA" evidence="10">
    <location>
        <begin position="31"/>
        <end position="34"/>
    </location>
</feature>
<name>A0A0G0WTD0_9BACT</name>
<keyword evidence="7 10" id="KW-0067">ATP-binding</keyword>
<feature type="site" description="Interaction with substrate tRNA" evidence="10">
    <location>
        <position position="107"/>
    </location>
</feature>
<dbReference type="SUPFAM" id="SSF52540">
    <property type="entry name" value="P-loop containing nucleoside triphosphate hydrolases"/>
    <property type="match status" value="1"/>
</dbReference>
<reference evidence="14 15" key="1">
    <citation type="journal article" date="2015" name="Nature">
        <title>rRNA introns, odd ribosomes, and small enigmatic genomes across a large radiation of phyla.</title>
        <authorList>
            <person name="Brown C.T."/>
            <person name="Hug L.A."/>
            <person name="Thomas B.C."/>
            <person name="Sharon I."/>
            <person name="Castelle C.J."/>
            <person name="Singh A."/>
            <person name="Wilkins M.J."/>
            <person name="Williams K.H."/>
            <person name="Banfield J.F."/>
        </authorList>
    </citation>
    <scope>NUCLEOTIDE SEQUENCE [LARGE SCALE GENOMIC DNA]</scope>
</reference>